<evidence type="ECO:0000313" key="2">
    <source>
        <dbReference type="EMBL" id="CAI2371561.1"/>
    </source>
</evidence>
<dbReference type="EMBL" id="CAMPGE010012804">
    <property type="protein sequence ID" value="CAI2371561.1"/>
    <property type="molecule type" value="Genomic_DNA"/>
</dbReference>
<feature type="region of interest" description="Disordered" evidence="1">
    <location>
        <begin position="202"/>
        <end position="243"/>
    </location>
</feature>
<dbReference type="Proteomes" id="UP001295684">
    <property type="component" value="Unassembled WGS sequence"/>
</dbReference>
<sequence>MQEGQGGATREAELNDTQVPFEKDYFYKDDTEFRAATAQKTNEKLTQSHSNKNIKIKRKKRRVYREFTLDCTKKVGSKIPEYKDFLDSNLTNHFSKPVYKKQLKKLNLKKPLSKNSCGKMKSYFDQGRSRANNITPKKNKSSLQGYNKPSCSSTFDNHDSKIEKSRKMMFSSKLYSKKVRREENKSNHRYQATKMKLPYINQTNRGSDRSKIAWTSSKSREPPKRSYPKIHFPNSSTHKSDSKFVLLKKKQADPKIVSLKREQFQEILEKYKNSASSKLKVLNMSRSNEEL</sequence>
<keyword evidence="3" id="KW-1185">Reference proteome</keyword>
<comment type="caution">
    <text evidence="2">The sequence shown here is derived from an EMBL/GenBank/DDBJ whole genome shotgun (WGS) entry which is preliminary data.</text>
</comment>
<accession>A0AAD1XGQ5</accession>
<protein>
    <submittedName>
        <fullName evidence="2">Uncharacterized protein</fullName>
    </submittedName>
</protein>
<evidence type="ECO:0000313" key="3">
    <source>
        <dbReference type="Proteomes" id="UP001295684"/>
    </source>
</evidence>
<feature type="compositionally biased region" description="Polar residues" evidence="1">
    <location>
        <begin position="129"/>
        <end position="155"/>
    </location>
</feature>
<organism evidence="2 3">
    <name type="scientific">Euplotes crassus</name>
    <dbReference type="NCBI Taxonomy" id="5936"/>
    <lineage>
        <taxon>Eukaryota</taxon>
        <taxon>Sar</taxon>
        <taxon>Alveolata</taxon>
        <taxon>Ciliophora</taxon>
        <taxon>Intramacronucleata</taxon>
        <taxon>Spirotrichea</taxon>
        <taxon>Hypotrichia</taxon>
        <taxon>Euplotida</taxon>
        <taxon>Euplotidae</taxon>
        <taxon>Moneuplotes</taxon>
    </lineage>
</organism>
<reference evidence="2" key="1">
    <citation type="submission" date="2023-07" db="EMBL/GenBank/DDBJ databases">
        <authorList>
            <consortium name="AG Swart"/>
            <person name="Singh M."/>
            <person name="Singh A."/>
            <person name="Seah K."/>
            <person name="Emmerich C."/>
        </authorList>
    </citation>
    <scope>NUCLEOTIDE SEQUENCE</scope>
    <source>
        <strain evidence="2">DP1</strain>
    </source>
</reference>
<proteinExistence type="predicted"/>
<gene>
    <name evidence="2" type="ORF">ECRASSUSDP1_LOCUS12885</name>
</gene>
<feature type="region of interest" description="Disordered" evidence="1">
    <location>
        <begin position="129"/>
        <end position="158"/>
    </location>
</feature>
<name>A0AAD1XGQ5_EUPCR</name>
<dbReference type="AlphaFoldDB" id="A0AAD1XGQ5"/>
<evidence type="ECO:0000256" key="1">
    <source>
        <dbReference type="SAM" id="MobiDB-lite"/>
    </source>
</evidence>